<evidence type="ECO:0000313" key="1">
    <source>
        <dbReference type="EMBL" id="MBB5208649.1"/>
    </source>
</evidence>
<sequence>MPGRHDPCFASSIRRRRLRMDTNIPPDSCGTADTARFGFRTACWLRILHPTTAVRSCFEPLPSARVVRHGDYVHVLYDVDAWSATGVITREDVVARLRSALFACEISHDLALGHFLCETGSAAHDGAEIDRAMRTS</sequence>
<dbReference type="RefSeq" id="WP_221282026.1">
    <property type="nucleotide sequence ID" value="NZ_JACHHP010000003.1"/>
</dbReference>
<reference evidence="1 2" key="1">
    <citation type="submission" date="2020-08" db="EMBL/GenBank/DDBJ databases">
        <title>Genomic Encyclopedia of Type Strains, Phase IV (KMG-IV): sequencing the most valuable type-strain genomes for metagenomic binning, comparative biology and taxonomic classification.</title>
        <authorList>
            <person name="Goeker M."/>
        </authorList>
    </citation>
    <scope>NUCLEOTIDE SEQUENCE [LARGE SCALE GENOMIC DNA]</scope>
    <source>
        <strain evidence="1 2">DSM 24163</strain>
    </source>
</reference>
<organism evidence="1 2">
    <name type="scientific">Chiayiivirga flava</name>
    <dbReference type="NCBI Taxonomy" id="659595"/>
    <lineage>
        <taxon>Bacteria</taxon>
        <taxon>Pseudomonadati</taxon>
        <taxon>Pseudomonadota</taxon>
        <taxon>Gammaproteobacteria</taxon>
        <taxon>Lysobacterales</taxon>
        <taxon>Lysobacteraceae</taxon>
        <taxon>Chiayiivirga</taxon>
    </lineage>
</organism>
<proteinExistence type="predicted"/>
<accession>A0A7W8D657</accession>
<dbReference type="Proteomes" id="UP000521199">
    <property type="component" value="Unassembled WGS sequence"/>
</dbReference>
<dbReference type="AlphaFoldDB" id="A0A7W8D657"/>
<name>A0A7W8D657_9GAMM</name>
<keyword evidence="2" id="KW-1185">Reference proteome</keyword>
<comment type="caution">
    <text evidence="1">The sequence shown here is derived from an EMBL/GenBank/DDBJ whole genome shotgun (WGS) entry which is preliminary data.</text>
</comment>
<evidence type="ECO:0000313" key="2">
    <source>
        <dbReference type="Proteomes" id="UP000521199"/>
    </source>
</evidence>
<gene>
    <name evidence="1" type="ORF">HNQ52_002191</name>
</gene>
<dbReference type="EMBL" id="JACHHP010000003">
    <property type="protein sequence ID" value="MBB5208649.1"/>
    <property type="molecule type" value="Genomic_DNA"/>
</dbReference>
<protein>
    <submittedName>
        <fullName evidence="1">Uncharacterized protein</fullName>
    </submittedName>
</protein>